<protein>
    <submittedName>
        <fullName evidence="2">Uncharacterized protein</fullName>
    </submittedName>
</protein>
<dbReference type="AlphaFoldDB" id="A0A9W9ZER6"/>
<gene>
    <name evidence="2" type="ORF">OS493_020417</name>
</gene>
<evidence type="ECO:0000313" key="3">
    <source>
        <dbReference type="Proteomes" id="UP001163046"/>
    </source>
</evidence>
<evidence type="ECO:0000313" key="2">
    <source>
        <dbReference type="EMBL" id="KAJ7378819.1"/>
    </source>
</evidence>
<evidence type="ECO:0000256" key="1">
    <source>
        <dbReference type="SAM" id="MobiDB-lite"/>
    </source>
</evidence>
<proteinExistence type="predicted"/>
<dbReference type="Proteomes" id="UP001163046">
    <property type="component" value="Unassembled WGS sequence"/>
</dbReference>
<comment type="caution">
    <text evidence="2">The sequence shown here is derived from an EMBL/GenBank/DDBJ whole genome shotgun (WGS) entry which is preliminary data.</text>
</comment>
<keyword evidence="3" id="KW-1185">Reference proteome</keyword>
<dbReference type="EMBL" id="MU826362">
    <property type="protein sequence ID" value="KAJ7378819.1"/>
    <property type="molecule type" value="Genomic_DNA"/>
</dbReference>
<feature type="region of interest" description="Disordered" evidence="1">
    <location>
        <begin position="300"/>
        <end position="335"/>
    </location>
</feature>
<feature type="compositionally biased region" description="Low complexity" evidence="1">
    <location>
        <begin position="310"/>
        <end position="319"/>
    </location>
</feature>
<reference evidence="2" key="1">
    <citation type="submission" date="2023-01" db="EMBL/GenBank/DDBJ databases">
        <title>Genome assembly of the deep-sea coral Lophelia pertusa.</title>
        <authorList>
            <person name="Herrera S."/>
            <person name="Cordes E."/>
        </authorList>
    </citation>
    <scope>NUCLEOTIDE SEQUENCE</scope>
    <source>
        <strain evidence="2">USNM1676648</strain>
        <tissue evidence="2">Polyp</tissue>
    </source>
</reference>
<sequence length="335" mass="38364">MGFPWNTVLLLISYGFQVSFNIILRNYSGVRRVIDDTLPDDLIMYGDDPDAPLPQGDYSSGVEVALILLKIPEHVIVVLHETFHPEEEDGKQGMNNYFQEGRKCSLATIANHANSLLYPIKFVHREQAPHYKDVSLKCQLRSQATILQKQGDLERPTSKEEFIAANRWLDCRGLEIRTLTIERDWRNFQLSNYKGINVILIAESTDVLHFDNYKMQRNYGHQEVTLKFHGWFHHLHPLGRRLSTIYHSLLVHLQIAQYTTHTHPAHPGFYVVPGHPPIPPKLVEKIRLGEYMEFSELLPDPLRDDEIPGSCSSSTSTRSYPNGLQGEKLEISSLG</sequence>
<organism evidence="2 3">
    <name type="scientific">Desmophyllum pertusum</name>
    <dbReference type="NCBI Taxonomy" id="174260"/>
    <lineage>
        <taxon>Eukaryota</taxon>
        <taxon>Metazoa</taxon>
        <taxon>Cnidaria</taxon>
        <taxon>Anthozoa</taxon>
        <taxon>Hexacorallia</taxon>
        <taxon>Scleractinia</taxon>
        <taxon>Caryophylliina</taxon>
        <taxon>Caryophylliidae</taxon>
        <taxon>Desmophyllum</taxon>
    </lineage>
</organism>
<name>A0A9W9ZER6_9CNID</name>
<accession>A0A9W9ZER6</accession>